<keyword evidence="1" id="KW-0732">Signal</keyword>
<protein>
    <submittedName>
        <fullName evidence="2">Uncharacterized protein</fullName>
    </submittedName>
</protein>
<evidence type="ECO:0000313" key="2">
    <source>
        <dbReference type="EMBL" id="MFC3121466.1"/>
    </source>
</evidence>
<organism evidence="2 3">
    <name type="scientific">Agaribacter flavus</name>
    <dbReference type="NCBI Taxonomy" id="1902781"/>
    <lineage>
        <taxon>Bacteria</taxon>
        <taxon>Pseudomonadati</taxon>
        <taxon>Pseudomonadota</taxon>
        <taxon>Gammaproteobacteria</taxon>
        <taxon>Alteromonadales</taxon>
        <taxon>Alteromonadaceae</taxon>
        <taxon>Agaribacter</taxon>
    </lineage>
</organism>
<keyword evidence="3" id="KW-1185">Reference proteome</keyword>
<name>A0ABV7FSM1_9ALTE</name>
<proteinExistence type="predicted"/>
<evidence type="ECO:0000313" key="3">
    <source>
        <dbReference type="Proteomes" id="UP001595478"/>
    </source>
</evidence>
<sequence length="134" mass="14862">MKHLSKLCATLLFATCLPFADAQTANDATTVGTEKTDPIAPTTSQSPDTILRLQDTIRANTEQPQVLSIVPWQLPTHKRIENSADWQPLVNTVPVIERSQFLRELRLSTTLSKANNIGLTRDLSTDPNDAQPER</sequence>
<reference evidence="3" key="1">
    <citation type="journal article" date="2019" name="Int. J. Syst. Evol. Microbiol.">
        <title>The Global Catalogue of Microorganisms (GCM) 10K type strain sequencing project: providing services to taxonomists for standard genome sequencing and annotation.</title>
        <authorList>
            <consortium name="The Broad Institute Genomics Platform"/>
            <consortium name="The Broad Institute Genome Sequencing Center for Infectious Disease"/>
            <person name="Wu L."/>
            <person name="Ma J."/>
        </authorList>
    </citation>
    <scope>NUCLEOTIDE SEQUENCE [LARGE SCALE GENOMIC DNA]</scope>
    <source>
        <strain evidence="3">KCTC 52473</strain>
    </source>
</reference>
<feature type="signal peptide" evidence="1">
    <location>
        <begin position="1"/>
        <end position="22"/>
    </location>
</feature>
<dbReference type="EMBL" id="JBHRSW010000011">
    <property type="protein sequence ID" value="MFC3121466.1"/>
    <property type="molecule type" value="Genomic_DNA"/>
</dbReference>
<comment type="caution">
    <text evidence="2">The sequence shown here is derived from an EMBL/GenBank/DDBJ whole genome shotgun (WGS) entry which is preliminary data.</text>
</comment>
<dbReference type="RefSeq" id="WP_376919602.1">
    <property type="nucleotide sequence ID" value="NZ_JBHRSW010000011.1"/>
</dbReference>
<evidence type="ECO:0000256" key="1">
    <source>
        <dbReference type="SAM" id="SignalP"/>
    </source>
</evidence>
<dbReference type="Proteomes" id="UP001595478">
    <property type="component" value="Unassembled WGS sequence"/>
</dbReference>
<accession>A0ABV7FSM1</accession>
<feature type="chain" id="PRO_5046555779" evidence="1">
    <location>
        <begin position="23"/>
        <end position="134"/>
    </location>
</feature>
<gene>
    <name evidence="2" type="ORF">ACFOHL_07515</name>
</gene>